<name>A0A975A1I8_9BACT</name>
<dbReference type="Proteomes" id="UP000662783">
    <property type="component" value="Chromosome"/>
</dbReference>
<organism evidence="2 3">
    <name type="scientific">Fulvivirga lutea</name>
    <dbReference type="NCBI Taxonomy" id="2810512"/>
    <lineage>
        <taxon>Bacteria</taxon>
        <taxon>Pseudomonadati</taxon>
        <taxon>Bacteroidota</taxon>
        <taxon>Cytophagia</taxon>
        <taxon>Cytophagales</taxon>
        <taxon>Fulvivirgaceae</taxon>
        <taxon>Fulvivirga</taxon>
    </lineage>
</organism>
<dbReference type="EMBL" id="CP070608">
    <property type="protein sequence ID" value="QSE98361.1"/>
    <property type="molecule type" value="Genomic_DNA"/>
</dbReference>
<keyword evidence="3" id="KW-1185">Reference proteome</keyword>
<evidence type="ECO:0008006" key="4">
    <source>
        <dbReference type="Google" id="ProtNLM"/>
    </source>
</evidence>
<keyword evidence="1" id="KW-0472">Membrane</keyword>
<evidence type="ECO:0000313" key="3">
    <source>
        <dbReference type="Proteomes" id="UP000662783"/>
    </source>
</evidence>
<accession>A0A975A1I8</accession>
<feature type="transmembrane region" description="Helical" evidence="1">
    <location>
        <begin position="84"/>
        <end position="105"/>
    </location>
</feature>
<sequence length="186" mass="21541">MNILNFRSRILVKNILKGLLWLTGLIVLFYVFEEYTHFNLFLEHIAQWPWAVYSVFIASEIIFGIIPPEFFVKWSESHGLFNTYVANVALLAIISYGAGVLGYYIGSNLRNVAFFKPYFDRYIRRYRNLLNKYAGFLILIGAVTPVPFSAICMLVGATNFDFNKFLLVASTRFLRFAFYSAALFYI</sequence>
<proteinExistence type="predicted"/>
<dbReference type="AlphaFoldDB" id="A0A975A1I8"/>
<gene>
    <name evidence="2" type="ORF">JR347_04595</name>
</gene>
<keyword evidence="1" id="KW-1133">Transmembrane helix</keyword>
<evidence type="ECO:0000313" key="2">
    <source>
        <dbReference type="EMBL" id="QSE98361.1"/>
    </source>
</evidence>
<reference evidence="2" key="1">
    <citation type="submission" date="2021-02" db="EMBL/GenBank/DDBJ databases">
        <title>Fulvivirga sp. S481 isolated from sea water.</title>
        <authorList>
            <person name="Bae S.S."/>
            <person name="Baek K."/>
        </authorList>
    </citation>
    <scope>NUCLEOTIDE SEQUENCE</scope>
    <source>
        <strain evidence="2">S481</strain>
    </source>
</reference>
<feature type="transmembrane region" description="Helical" evidence="1">
    <location>
        <begin position="52"/>
        <end position="72"/>
    </location>
</feature>
<feature type="transmembrane region" description="Helical" evidence="1">
    <location>
        <begin position="12"/>
        <end position="32"/>
    </location>
</feature>
<dbReference type="KEGG" id="fuv:JR347_04595"/>
<keyword evidence="1" id="KW-0812">Transmembrane</keyword>
<feature type="transmembrane region" description="Helical" evidence="1">
    <location>
        <begin position="165"/>
        <end position="185"/>
    </location>
</feature>
<feature type="transmembrane region" description="Helical" evidence="1">
    <location>
        <begin position="133"/>
        <end position="158"/>
    </location>
</feature>
<protein>
    <recommendedName>
        <fullName evidence="4">Short-chain dehydrogenase</fullName>
    </recommendedName>
</protein>
<dbReference type="RefSeq" id="WP_205722875.1">
    <property type="nucleotide sequence ID" value="NZ_CP070608.1"/>
</dbReference>
<evidence type="ECO:0000256" key="1">
    <source>
        <dbReference type="SAM" id="Phobius"/>
    </source>
</evidence>